<dbReference type="GO" id="GO:0061908">
    <property type="term" value="C:phagophore"/>
    <property type="evidence" value="ECO:0007669"/>
    <property type="project" value="TreeGrafter"/>
</dbReference>
<dbReference type="InterPro" id="IPR007239">
    <property type="entry name" value="Atg5"/>
</dbReference>
<dbReference type="GO" id="GO:0019776">
    <property type="term" value="F:Atg8-family ligase activity"/>
    <property type="evidence" value="ECO:0007669"/>
    <property type="project" value="TreeGrafter"/>
</dbReference>
<reference evidence="4 5" key="1">
    <citation type="submission" date="2017-05" db="EMBL/GenBank/DDBJ databases">
        <title>PacBio assembly of a Plasmodium knowlesi genome sequence with Hi-C correction and manual annotation of the SICAvar gene family.</title>
        <authorList>
            <person name="Lapp S.A."/>
            <person name="Geraldo J.A."/>
            <person name="Chien J.-T."/>
            <person name="Ay F."/>
            <person name="Pakala S.B."/>
            <person name="Batugedara G."/>
            <person name="Humphrey J.C."/>
            <person name="Debarry J.D."/>
            <person name="Le Roch K.G."/>
            <person name="Galinski M.R."/>
            <person name="Kissinger J.C."/>
        </authorList>
    </citation>
    <scope>NUCLEOTIDE SEQUENCE [LARGE SCALE GENOMIC DNA]</scope>
    <source>
        <strain evidence="5">Malayan Strain Pk1 (A+)</strain>
    </source>
</reference>
<evidence type="ECO:0000259" key="3">
    <source>
        <dbReference type="Pfam" id="PF04106"/>
    </source>
</evidence>
<proteinExistence type="inferred from homology"/>
<dbReference type="AlphaFoldDB" id="A0A1Y3DSB8"/>
<feature type="compositionally biased region" description="Basic and acidic residues" evidence="2">
    <location>
        <begin position="244"/>
        <end position="260"/>
    </location>
</feature>
<keyword evidence="1" id="KW-1017">Isopeptide bond</keyword>
<comment type="function">
    <text evidence="1">Involved in autophagic vesicle formation.</text>
</comment>
<dbReference type="GO" id="GO:0044233">
    <property type="term" value="C:mitochondria-associated endoplasmic reticulum membrane contact site"/>
    <property type="evidence" value="ECO:0007669"/>
    <property type="project" value="TreeGrafter"/>
</dbReference>
<accession>A0A1Y3DSB8</accession>
<dbReference type="VEuPathDB" id="PlasmoDB:PKNH_1328300"/>
<dbReference type="PANTHER" id="PTHR13040">
    <property type="entry name" value="AUTOPHAGY PROTEIN 5"/>
    <property type="match status" value="1"/>
</dbReference>
<keyword evidence="1" id="KW-0472">Membrane</keyword>
<dbReference type="eggNOG" id="ENOG502SEQV">
    <property type="taxonomic scope" value="Eukaryota"/>
</dbReference>
<dbReference type="GO" id="GO:0034274">
    <property type="term" value="C:Atg12-Atg5-Atg16 complex"/>
    <property type="evidence" value="ECO:0007669"/>
    <property type="project" value="TreeGrafter"/>
</dbReference>
<dbReference type="OMA" id="LKTPLYW"/>
<dbReference type="InterPro" id="IPR042527">
    <property type="entry name" value="Atg5_UblA_dom_sf"/>
</dbReference>
<feature type="domain" description="Autophagy protein ATG5 UblB" evidence="3">
    <location>
        <begin position="444"/>
        <end position="606"/>
    </location>
</feature>
<dbReference type="GO" id="GO:0034727">
    <property type="term" value="P:piecemeal microautophagy of the nucleus"/>
    <property type="evidence" value="ECO:0007669"/>
    <property type="project" value="TreeGrafter"/>
</dbReference>
<dbReference type="Pfam" id="PF04106">
    <property type="entry name" value="ATG5_UblB"/>
    <property type="match status" value="1"/>
</dbReference>
<comment type="subunit">
    <text evidence="1">Conjugated with ATG12.</text>
</comment>
<dbReference type="PANTHER" id="PTHR13040:SF2">
    <property type="entry name" value="AUTOPHAGY PROTEIN 5"/>
    <property type="match status" value="1"/>
</dbReference>
<evidence type="ECO:0000313" key="4">
    <source>
        <dbReference type="EMBL" id="OTN67691.1"/>
    </source>
</evidence>
<evidence type="ECO:0000256" key="1">
    <source>
        <dbReference type="RuleBase" id="RU361202"/>
    </source>
</evidence>
<dbReference type="GO" id="GO:0005776">
    <property type="term" value="C:autophagosome"/>
    <property type="evidence" value="ECO:0007669"/>
    <property type="project" value="TreeGrafter"/>
</dbReference>
<name>A0A1Y3DSB8_PLAKN</name>
<comment type="subcellular location">
    <subcellularLocation>
        <location evidence="1">Preautophagosomal structure membrane</location>
        <topology evidence="1">Peripheral membrane protein</topology>
    </subcellularLocation>
</comment>
<keyword evidence="1" id="KW-0072">Autophagy</keyword>
<feature type="region of interest" description="Disordered" evidence="2">
    <location>
        <begin position="218"/>
        <end position="260"/>
    </location>
</feature>
<comment type="caution">
    <text evidence="4">The sequence shown here is derived from an EMBL/GenBank/DDBJ whole genome shotgun (WGS) entry which is preliminary data.</text>
</comment>
<dbReference type="VEuPathDB" id="PlasmoDB:PKNOH_S05372900"/>
<dbReference type="Gene3D" id="3.10.20.90">
    <property type="entry name" value="Phosphatidylinositol 3-kinase Catalytic Subunit, Chain A, domain 1"/>
    <property type="match status" value="1"/>
</dbReference>
<dbReference type="GO" id="GO:0006995">
    <property type="term" value="P:cellular response to nitrogen starvation"/>
    <property type="evidence" value="ECO:0007669"/>
    <property type="project" value="TreeGrafter"/>
</dbReference>
<dbReference type="EMBL" id="NETL01000019">
    <property type="protein sequence ID" value="OTN67691.1"/>
    <property type="molecule type" value="Genomic_DNA"/>
</dbReference>
<protein>
    <recommendedName>
        <fullName evidence="1">Autophagy protein 5</fullName>
    </recommendedName>
</protein>
<dbReference type="Gene3D" id="3.10.20.620">
    <property type="match status" value="1"/>
</dbReference>
<gene>
    <name evidence="4" type="primary">ATG5</name>
    <name evidence="4" type="ORF">PKNOH_S05372900</name>
</gene>
<dbReference type="OrthoDB" id="272162at2759"/>
<keyword evidence="1" id="KW-0832">Ubl conjugation</keyword>
<comment type="similarity">
    <text evidence="1">Belongs to the ATG5 family.</text>
</comment>
<dbReference type="Proteomes" id="UP000195012">
    <property type="component" value="Unassembled WGS sequence"/>
</dbReference>
<dbReference type="InterPro" id="IPR048318">
    <property type="entry name" value="ATG5_UblB"/>
</dbReference>
<dbReference type="GO" id="GO:0000422">
    <property type="term" value="P:autophagy of mitochondrion"/>
    <property type="evidence" value="ECO:0007669"/>
    <property type="project" value="TreeGrafter"/>
</dbReference>
<sequence>MQKDNGVVPLLERPNVKEINKHIEASGLVLCLILNEKDSPSLTSPSNYLLHVHRYMYLSNIVPKCIEYFGSFVFPFYGNKFGVYFECIQERRKRRGGTPLPLHPNGKEHQEKSTVTCPIINNTTSEMPPSSCGEDPNWRTEVDKSLQERILLDWRLPIGVLFDIYCDVEGEDWSLPILEEQQTNWKRCSSGELFPDHVSVLEITPNRTSNLLDEAEREYVDRDENPSKAPLNGATKGSVSGEKACSRDEDETHEKRNRTKVEDPRVKHYHMRMNKQVNNDWYDQQFLSIADRNVPWRLVVHFKDEENYKAHFARGGGNKMNYDGNINLLPYNTCIPLYRGFHDFEECLINQLKKANYVINKNNRVLQMLPQQVENDLLQNLKRFDVENICALYREHIDYNMVRFVDYFNAKCAQVQQDGDNGTTSGEHNSVCALMKDGNMVKEIPIIIHIYGPPYNQVLTKCPLFKIAPTDGTENTIDGFFANTLGDFLHEQFPSFFRKIKKHATEGGVAVVQDNSNDHRAKGEVGAQGHVLPDNAVADAVSATVEAVPSAPPDGESIFYFVEDDYLIFSPYMFIIINGIQIPLKTPLYWLAANFSQFDNFLHVILRVPPY</sequence>
<organism evidence="4 5">
    <name type="scientific">Plasmodium knowlesi</name>
    <dbReference type="NCBI Taxonomy" id="5850"/>
    <lineage>
        <taxon>Eukaryota</taxon>
        <taxon>Sar</taxon>
        <taxon>Alveolata</taxon>
        <taxon>Apicomplexa</taxon>
        <taxon>Aconoidasida</taxon>
        <taxon>Haemosporida</taxon>
        <taxon>Plasmodiidae</taxon>
        <taxon>Plasmodium</taxon>
        <taxon>Plasmodium (Plasmodium)</taxon>
    </lineage>
</organism>
<evidence type="ECO:0000256" key="2">
    <source>
        <dbReference type="SAM" id="MobiDB-lite"/>
    </source>
</evidence>
<dbReference type="GO" id="GO:0034045">
    <property type="term" value="C:phagophore assembly site membrane"/>
    <property type="evidence" value="ECO:0007669"/>
    <property type="project" value="UniProtKB-SubCell"/>
</dbReference>
<dbReference type="VEuPathDB" id="PlasmoDB:PKA1H_130033900"/>
<evidence type="ECO:0000313" key="5">
    <source>
        <dbReference type="Proteomes" id="UP000195012"/>
    </source>
</evidence>